<dbReference type="PANTHER" id="PTHR42760">
    <property type="entry name" value="SHORT-CHAIN DEHYDROGENASES/REDUCTASES FAMILY MEMBER"/>
    <property type="match status" value="1"/>
</dbReference>
<comment type="similarity">
    <text evidence="1">Belongs to the short-chain dehydrogenases/reductases (SDR) family.</text>
</comment>
<dbReference type="SUPFAM" id="SSF51735">
    <property type="entry name" value="NAD(P)-binding Rossmann-fold domains"/>
    <property type="match status" value="1"/>
</dbReference>
<protein>
    <submittedName>
        <fullName evidence="3">3-ketoacyl-ACP reductase</fullName>
    </submittedName>
</protein>
<dbReference type="RefSeq" id="WP_153329695.1">
    <property type="nucleotide sequence ID" value="NZ_WIWI01000050.1"/>
</dbReference>
<dbReference type="NCBIfam" id="NF009386">
    <property type="entry name" value="PRK12745.1"/>
    <property type="match status" value="1"/>
</dbReference>
<dbReference type="AlphaFoldDB" id="A0A7X2C4U9"/>
<name>A0A7X2C4U9_9PSED</name>
<dbReference type="FunFam" id="3.40.50.720:FF:000084">
    <property type="entry name" value="Short-chain dehydrogenase reductase"/>
    <property type="match status" value="1"/>
</dbReference>
<reference evidence="3 4" key="1">
    <citation type="submission" date="2019-10" db="EMBL/GenBank/DDBJ databases">
        <title>Evaluation of single-gene subtyping targets for Pseudomonas.</title>
        <authorList>
            <person name="Reichler S.J."/>
            <person name="Orsi R.H."/>
            <person name="Wiedmann M."/>
            <person name="Martin N.H."/>
            <person name="Murphy S.I."/>
        </authorList>
    </citation>
    <scope>NUCLEOTIDE SEQUENCE [LARGE SCALE GENOMIC DNA]</scope>
    <source>
        <strain evidence="3 4">FSL R10-3254</strain>
    </source>
</reference>
<dbReference type="GO" id="GO:0016616">
    <property type="term" value="F:oxidoreductase activity, acting on the CH-OH group of donors, NAD or NADP as acceptor"/>
    <property type="evidence" value="ECO:0007669"/>
    <property type="project" value="TreeGrafter"/>
</dbReference>
<dbReference type="Pfam" id="PF00106">
    <property type="entry name" value="adh_short"/>
    <property type="match status" value="1"/>
</dbReference>
<sequence length="260" mass="28408">MVASQHSKRGVALVTGGRRGIGRAICVALASRGYDIAVLDIVNDEAVVETLSQIESLGRRAQFYRYDLSQIEQRFEVIDRIEGELGSINCLVNNAGIQTPVRGDLLEVTEANFDLLMDVNLRGTFFITQEVSKRMIRRDTEHRSIITITSANAHLVSPEKGSYGVSKAALSMANQQFALRLADTGISVYEIRPGLIQTDMTLDVRERYSDAIQSGDICPQRRWGMPADIGEAVASLACGALPFSTGDIYNIGGGMQIPKL</sequence>
<evidence type="ECO:0000256" key="2">
    <source>
        <dbReference type="ARBA" id="ARBA00023002"/>
    </source>
</evidence>
<proteinExistence type="inferred from homology"/>
<evidence type="ECO:0000313" key="3">
    <source>
        <dbReference type="EMBL" id="MQT90994.1"/>
    </source>
</evidence>
<accession>A0A7X2C4U9</accession>
<dbReference type="EMBL" id="WIWI01000050">
    <property type="protein sequence ID" value="MQT90994.1"/>
    <property type="molecule type" value="Genomic_DNA"/>
</dbReference>
<dbReference type="PRINTS" id="PR00081">
    <property type="entry name" value="GDHRDH"/>
</dbReference>
<dbReference type="GO" id="GO:0006633">
    <property type="term" value="P:fatty acid biosynthetic process"/>
    <property type="evidence" value="ECO:0007669"/>
    <property type="project" value="TreeGrafter"/>
</dbReference>
<dbReference type="Gene3D" id="3.40.50.720">
    <property type="entry name" value="NAD(P)-binding Rossmann-like Domain"/>
    <property type="match status" value="1"/>
</dbReference>
<dbReference type="InterPro" id="IPR002347">
    <property type="entry name" value="SDR_fam"/>
</dbReference>
<gene>
    <name evidence="3" type="ORF">GHO39_17895</name>
</gene>
<dbReference type="InterPro" id="IPR036291">
    <property type="entry name" value="NAD(P)-bd_dom_sf"/>
</dbReference>
<dbReference type="Proteomes" id="UP000489190">
    <property type="component" value="Unassembled WGS sequence"/>
</dbReference>
<comment type="caution">
    <text evidence="3">The sequence shown here is derived from an EMBL/GenBank/DDBJ whole genome shotgun (WGS) entry which is preliminary data.</text>
</comment>
<organism evidence="3 4">
    <name type="scientific">Pseudomonas helleri</name>
    <dbReference type="NCBI Taxonomy" id="1608996"/>
    <lineage>
        <taxon>Bacteria</taxon>
        <taxon>Pseudomonadati</taxon>
        <taxon>Pseudomonadota</taxon>
        <taxon>Gammaproteobacteria</taxon>
        <taxon>Pseudomonadales</taxon>
        <taxon>Pseudomonadaceae</taxon>
        <taxon>Pseudomonas</taxon>
    </lineage>
</organism>
<evidence type="ECO:0000256" key="1">
    <source>
        <dbReference type="ARBA" id="ARBA00006484"/>
    </source>
</evidence>
<dbReference type="GO" id="GO:0048038">
    <property type="term" value="F:quinone binding"/>
    <property type="evidence" value="ECO:0007669"/>
    <property type="project" value="TreeGrafter"/>
</dbReference>
<evidence type="ECO:0000313" key="4">
    <source>
        <dbReference type="Proteomes" id="UP000489190"/>
    </source>
</evidence>
<keyword evidence="2" id="KW-0560">Oxidoreductase</keyword>
<dbReference type="PANTHER" id="PTHR42760:SF133">
    <property type="entry name" value="3-OXOACYL-[ACYL-CARRIER-PROTEIN] REDUCTASE"/>
    <property type="match status" value="1"/>
</dbReference>